<keyword evidence="2 3" id="KW-0040">ANK repeat</keyword>
<dbReference type="SMART" id="SM00248">
    <property type="entry name" value="ANK"/>
    <property type="match status" value="10"/>
</dbReference>
<dbReference type="Gene3D" id="1.25.40.20">
    <property type="entry name" value="Ankyrin repeat-containing domain"/>
    <property type="match status" value="4"/>
</dbReference>
<evidence type="ECO:0000256" key="3">
    <source>
        <dbReference type="PROSITE-ProRule" id="PRU00023"/>
    </source>
</evidence>
<gene>
    <name evidence="5" type="ORF">EDB92DRAFT_665471</name>
</gene>
<dbReference type="PANTHER" id="PTHR24198:SF165">
    <property type="entry name" value="ANKYRIN REPEAT-CONTAINING PROTEIN-RELATED"/>
    <property type="match status" value="1"/>
</dbReference>
<evidence type="ECO:0000256" key="4">
    <source>
        <dbReference type="SAM" id="MobiDB-lite"/>
    </source>
</evidence>
<feature type="compositionally biased region" description="Basic residues" evidence="4">
    <location>
        <begin position="632"/>
        <end position="641"/>
    </location>
</feature>
<reference evidence="5" key="1">
    <citation type="submission" date="2022-01" db="EMBL/GenBank/DDBJ databases">
        <title>Comparative genomics reveals a dynamic genome evolution in the ectomycorrhizal milk-cap (Lactarius) mushrooms.</title>
        <authorList>
            <consortium name="DOE Joint Genome Institute"/>
            <person name="Lebreton A."/>
            <person name="Tang N."/>
            <person name="Kuo A."/>
            <person name="LaButti K."/>
            <person name="Drula E."/>
            <person name="Barry K."/>
            <person name="Clum A."/>
            <person name="Lipzen A."/>
            <person name="Mousain D."/>
            <person name="Ng V."/>
            <person name="Wang R."/>
            <person name="Wang X."/>
            <person name="Dai Y."/>
            <person name="Henrissat B."/>
            <person name="Grigoriev I.V."/>
            <person name="Guerin-Laguette A."/>
            <person name="Yu F."/>
            <person name="Martin F.M."/>
        </authorList>
    </citation>
    <scope>NUCLEOTIDE SEQUENCE</scope>
    <source>
        <strain evidence="5">QP</strain>
    </source>
</reference>
<keyword evidence="6" id="KW-1185">Reference proteome</keyword>
<feature type="compositionally biased region" description="Acidic residues" evidence="4">
    <location>
        <begin position="618"/>
        <end position="628"/>
    </location>
</feature>
<evidence type="ECO:0000313" key="5">
    <source>
        <dbReference type="EMBL" id="KAH8991560.1"/>
    </source>
</evidence>
<dbReference type="InterPro" id="IPR036770">
    <property type="entry name" value="Ankyrin_rpt-contain_sf"/>
</dbReference>
<dbReference type="PROSITE" id="PS50297">
    <property type="entry name" value="ANK_REP_REGION"/>
    <property type="match status" value="4"/>
</dbReference>
<feature type="repeat" description="ANK" evidence="3">
    <location>
        <begin position="530"/>
        <end position="562"/>
    </location>
</feature>
<dbReference type="PANTHER" id="PTHR24198">
    <property type="entry name" value="ANKYRIN REPEAT AND PROTEIN KINASE DOMAIN-CONTAINING PROTEIN"/>
    <property type="match status" value="1"/>
</dbReference>
<evidence type="ECO:0000256" key="1">
    <source>
        <dbReference type="ARBA" id="ARBA00022737"/>
    </source>
</evidence>
<sequence length="1746" mass="193299">MSQNKEATQFLSRIATLPRGPVSLDHVLQPSLDDEAELRKLFATDKGNARLRDIHVGLVDVFAAPSDIRTTRARVVKDDADRDAQHVMALPSSLRREEGFPAMVENLEAFKKNWSIFTENSLSQLADWSNVIAAGGSVQACLMPLPKAATGSKRAMRKHFHDKAFPSSDVDLFLYGLTIEEAERKIITIYEAVRDSVPWDVTCVRTKHTVSIHSQYPYRNIQIVLRLYSSPAEVLTGFDVDAPCCAYDGDRVWANPRAIVAMMRQSNIVDVTRRSPSYEVRLAKYSSRGFEVYVPGLKREEIDPTIYERAVGRVQGLARLLAIEKLATPEARSQYQRRRSLLRGRPVDGQSTYIRGEHRYKCDLKADAVFSGLEMSDYDIVNLHIPYGPGWDARRIERLIYKADFGANSPYNPKNKNRRLHRHSAFFGTVEDCIEDCCELCPEPKNEEEHNLQDEEDKSYVRGRIAFIEEDPGRQSISGSFNPIDEGEWSETAYVQATAKFFGAISKDDALAVRQMIEDGKDLANRRDHVGRTPLHVAILSNSAEVGCVLIDAGARMTARLVGGRTSLHLAAQMGRVSLVKRMLERSAYNKEKAEEEKRRIEEVAAPKETDVLRMSSEDDWSSDESDDDKPHRKPPAYTKKVKLEKDSDPLEDNEEEPDILDISIHDWDFGLTALGYAILSGEVEVVDALLAAGADPNFVAHTKNVNPLHPLTLTIYTQDEERAAKIAERLVAAQAISSTADDTLLTIFHRVVAAGKTKIVASLLSHDPNAKKVLNSPAWYGYGGLVFPIVSTIVGGNYATLSLLLAHGAKLVYSPEDVSRAEEKRSGYLSQAAEYRARIHFPIETALGKRDEVISLLAALGANVDAPIRATITSYTPHTGLLQWTSKAVSLLGSKTTPKPIQAPDSLPDPPAGDAWSQYRAYLATVLPHCKDEDIGSASSENTVHSRGDYAAATKDYFTFAESILRAHGATLPKGEPTSEQPATPLIGMPIPSQGSGYIRHAKHSTTPVPVHLKVFYDELYEACWNGDNASIRELCLPKQVAEGKVPIQIVVKTVALDDSLGASACWTPFLVALHRRHWDTARLVLAIAKAQYQPPDTEIDETSGVVLCDGSDTDEGEGKYDSDEDDCSDYSEAKPINFTDIAARPSSVRTDAPPKKLLEPQTFLLRPGLKRVSCKPLQKAIVEDDFEAFVHTLDLYEFAGVAIWPDSGAYDFAVALDRIEMLDELIRRSGVGIPIPSDAAKVSGAASKKVPEERVYLGLKVGGKRRADIAKHGQTQRKTPTYNYDLLRSAIRSGATKVIDYLAGPRPIAAFTHYAKTHDDDTAQYLKSIDNLGAVLPDLLGWKHDELNESPLLCAVIDNRIDVLKQLFALKPNLMEEALHLRVRFIGFNPLLAAAYYCSGTEIVDLLLEKGCDPSERDFRGWNIYHLACLSSNNKGLEFVEHLLKTLPEELTHEHMTQTSREASNTPLMLAVKRENAAITRTILEFGISPAILLLRDADGSTPLHVAVQNADTALAEVLLKHGPTQLLYTENSVGQTPLDIASLKGLPRVTGSMGVPRATDLPVNVEHYLHVSQRSPPFDVAKQKTEIPKLRATLDMLLADGLLADGSKVTTELLAFAGRMEERLAVETARKNEAERQAGKGEEKLEPGTTARTYFALRDAAAARPGTRQLVHLADVQRSVQQNLAQQDEGTLVRWSERSRVVNKEDKEGDPEVQRIGELKARSLFFQRIIGYGRVDVYGEDRL</sequence>
<dbReference type="PROSITE" id="PS50088">
    <property type="entry name" value="ANK_REPEAT"/>
    <property type="match status" value="4"/>
</dbReference>
<dbReference type="PRINTS" id="PR01415">
    <property type="entry name" value="ANKYRIN"/>
</dbReference>
<feature type="region of interest" description="Disordered" evidence="4">
    <location>
        <begin position="591"/>
        <end position="657"/>
    </location>
</feature>
<feature type="repeat" description="ANK" evidence="3">
    <location>
        <begin position="670"/>
        <end position="702"/>
    </location>
</feature>
<feature type="repeat" description="ANK" evidence="3">
    <location>
        <begin position="1501"/>
        <end position="1525"/>
    </location>
</feature>
<dbReference type="EMBL" id="JAKELL010000026">
    <property type="protein sequence ID" value="KAH8991560.1"/>
    <property type="molecule type" value="Genomic_DNA"/>
</dbReference>
<accession>A0AAD4LLE1</accession>
<feature type="repeat" description="ANK" evidence="3">
    <location>
        <begin position="563"/>
        <end position="588"/>
    </location>
</feature>
<dbReference type="Pfam" id="PF12796">
    <property type="entry name" value="Ank_2"/>
    <property type="match status" value="2"/>
</dbReference>
<feature type="compositionally biased region" description="Basic and acidic residues" evidence="4">
    <location>
        <begin position="591"/>
        <end position="612"/>
    </location>
</feature>
<proteinExistence type="predicted"/>
<dbReference type="Proteomes" id="UP001201163">
    <property type="component" value="Unassembled WGS sequence"/>
</dbReference>
<comment type="caution">
    <text evidence="5">The sequence shown here is derived from an EMBL/GenBank/DDBJ whole genome shotgun (WGS) entry which is preliminary data.</text>
</comment>
<protein>
    <recommendedName>
        <fullName evidence="7">Ankyrin repeat protein</fullName>
    </recommendedName>
</protein>
<evidence type="ECO:0000313" key="6">
    <source>
        <dbReference type="Proteomes" id="UP001201163"/>
    </source>
</evidence>
<dbReference type="Pfam" id="PF00023">
    <property type="entry name" value="Ank"/>
    <property type="match status" value="2"/>
</dbReference>
<dbReference type="SUPFAM" id="SSF48403">
    <property type="entry name" value="Ankyrin repeat"/>
    <property type="match status" value="2"/>
</dbReference>
<keyword evidence="1" id="KW-0677">Repeat</keyword>
<dbReference type="InterPro" id="IPR002110">
    <property type="entry name" value="Ankyrin_rpt"/>
</dbReference>
<name>A0AAD4LLE1_9AGAM</name>
<organism evidence="5 6">
    <name type="scientific">Lactarius akahatsu</name>
    <dbReference type="NCBI Taxonomy" id="416441"/>
    <lineage>
        <taxon>Eukaryota</taxon>
        <taxon>Fungi</taxon>
        <taxon>Dikarya</taxon>
        <taxon>Basidiomycota</taxon>
        <taxon>Agaricomycotina</taxon>
        <taxon>Agaricomycetes</taxon>
        <taxon>Russulales</taxon>
        <taxon>Russulaceae</taxon>
        <taxon>Lactarius</taxon>
    </lineage>
</organism>
<evidence type="ECO:0008006" key="7">
    <source>
        <dbReference type="Google" id="ProtNLM"/>
    </source>
</evidence>
<evidence type="ECO:0000256" key="2">
    <source>
        <dbReference type="ARBA" id="ARBA00023043"/>
    </source>
</evidence>